<accession>A0A1E3U7D5</accession>
<dbReference type="EMBL" id="MEHA01000040">
    <property type="protein sequence ID" value="ODR41550.1"/>
    <property type="molecule type" value="Genomic_DNA"/>
</dbReference>
<dbReference type="OrthoDB" id="9813468at2"/>
<dbReference type="InterPro" id="IPR000524">
    <property type="entry name" value="Tscrpt_reg_HTH_GntR"/>
</dbReference>
<dbReference type="CDD" id="cd06267">
    <property type="entry name" value="PBP1_LacI_sugar_binding-like"/>
    <property type="match status" value="1"/>
</dbReference>
<gene>
    <name evidence="5" type="ORF">BEI59_32390</name>
    <name evidence="6" type="ORF">BEI63_18600</name>
</gene>
<dbReference type="Pfam" id="PF13377">
    <property type="entry name" value="Peripla_BP_3"/>
    <property type="match status" value="1"/>
</dbReference>
<organism evidence="5 7">
    <name type="scientific">Eisenbergiella tayi</name>
    <dbReference type="NCBI Taxonomy" id="1432052"/>
    <lineage>
        <taxon>Bacteria</taxon>
        <taxon>Bacillati</taxon>
        <taxon>Bacillota</taxon>
        <taxon>Clostridia</taxon>
        <taxon>Lachnospirales</taxon>
        <taxon>Lachnospiraceae</taxon>
        <taxon>Eisenbergiella</taxon>
    </lineage>
</organism>
<protein>
    <recommendedName>
        <fullName evidence="4">HTH gntR-type domain-containing protein</fullName>
    </recommendedName>
</protein>
<dbReference type="Proteomes" id="UP000094271">
    <property type="component" value="Unassembled WGS sequence"/>
</dbReference>
<dbReference type="GO" id="GO:0000976">
    <property type="term" value="F:transcription cis-regulatory region binding"/>
    <property type="evidence" value="ECO:0007669"/>
    <property type="project" value="TreeGrafter"/>
</dbReference>
<feature type="domain" description="HTH gntR-type" evidence="4">
    <location>
        <begin position="2"/>
        <end position="68"/>
    </location>
</feature>
<keyword evidence="1" id="KW-0805">Transcription regulation</keyword>
<dbReference type="SUPFAM" id="SSF53822">
    <property type="entry name" value="Periplasmic binding protein-like I"/>
    <property type="match status" value="1"/>
</dbReference>
<dbReference type="AlphaFoldDB" id="A0A1E3U7D5"/>
<dbReference type="SUPFAM" id="SSF46785">
    <property type="entry name" value="Winged helix' DNA-binding domain"/>
    <property type="match status" value="1"/>
</dbReference>
<proteinExistence type="predicted"/>
<evidence type="ECO:0000313" key="8">
    <source>
        <dbReference type="Proteomes" id="UP000094869"/>
    </source>
</evidence>
<dbReference type="RefSeq" id="WP_069410298.1">
    <property type="nucleotide sequence ID" value="NZ_DBFYTW010000425.1"/>
</dbReference>
<evidence type="ECO:0000256" key="2">
    <source>
        <dbReference type="ARBA" id="ARBA00023125"/>
    </source>
</evidence>
<dbReference type="Proteomes" id="UP000094869">
    <property type="component" value="Unassembled WGS sequence"/>
</dbReference>
<dbReference type="InterPro" id="IPR046335">
    <property type="entry name" value="LacI/GalR-like_sensor"/>
</dbReference>
<reference evidence="5 7" key="2">
    <citation type="submission" date="2016-08" db="EMBL/GenBank/DDBJ databases">
        <authorList>
            <person name="Seilhamer J.J."/>
        </authorList>
    </citation>
    <scope>NUCLEOTIDE SEQUENCE [LARGE SCALE GENOMIC DNA]</scope>
    <source>
        <strain evidence="5 7">NML150140-1</strain>
    </source>
</reference>
<dbReference type="InterPro" id="IPR028082">
    <property type="entry name" value="Peripla_BP_I"/>
</dbReference>
<evidence type="ECO:0000256" key="3">
    <source>
        <dbReference type="ARBA" id="ARBA00023163"/>
    </source>
</evidence>
<dbReference type="EMBL" id="MEHD01000026">
    <property type="protein sequence ID" value="ODR53796.1"/>
    <property type="molecule type" value="Genomic_DNA"/>
</dbReference>
<dbReference type="PROSITE" id="PS50949">
    <property type="entry name" value="HTH_GNTR"/>
    <property type="match status" value="1"/>
</dbReference>
<dbReference type="GO" id="GO:0003700">
    <property type="term" value="F:DNA-binding transcription factor activity"/>
    <property type="evidence" value="ECO:0007669"/>
    <property type="project" value="InterPro"/>
</dbReference>
<dbReference type="PANTHER" id="PTHR30146">
    <property type="entry name" value="LACI-RELATED TRANSCRIPTIONAL REPRESSOR"/>
    <property type="match status" value="1"/>
</dbReference>
<keyword evidence="8" id="KW-1185">Reference proteome</keyword>
<evidence type="ECO:0000313" key="7">
    <source>
        <dbReference type="Proteomes" id="UP000094271"/>
    </source>
</evidence>
<sequence length="367" mass="41566">MPLRYQEVKREIIRTISGLKAGSKIPSRNFLSRKFEVARNTIDKAVSELEEEGYLRSVKGSGTYISGRRLQKMLNVGVILPSIMGDIYPQFISGIEQFASAHNINVVLSSSDNSPERQRSNVLRMIDMQADGCIIIPIINSEQSFDSFLQLKKRNVPFVICYRSIDGLDVPFIGVNNYYGAFMAARHLIDQGCRKLSYFSQRKYSTAIERYYGYETALRSSPEKVEKKEIILGNYGEEELRERIKFIFDREDYPDGVLCFDDTTATVLYAILQERGLQPGMNVKIVGNDDSNLCNRLSVPLSSVSPRAVEMGKEGITMLKGMIDGENSEELFHLIHPKLIVRKSSIGTAAWDNLLCVKNIKMQNEEN</sequence>
<dbReference type="Pfam" id="PF00392">
    <property type="entry name" value="GntR"/>
    <property type="match status" value="1"/>
</dbReference>
<dbReference type="Gene3D" id="3.40.50.2300">
    <property type="match status" value="2"/>
</dbReference>
<dbReference type="InterPro" id="IPR036390">
    <property type="entry name" value="WH_DNA-bd_sf"/>
</dbReference>
<comment type="caution">
    <text evidence="5">The sequence shown here is derived from an EMBL/GenBank/DDBJ whole genome shotgun (WGS) entry which is preliminary data.</text>
</comment>
<evidence type="ECO:0000313" key="5">
    <source>
        <dbReference type="EMBL" id="ODR41550.1"/>
    </source>
</evidence>
<name>A0A1E3U7D5_9FIRM</name>
<dbReference type="Gene3D" id="1.10.10.10">
    <property type="entry name" value="Winged helix-like DNA-binding domain superfamily/Winged helix DNA-binding domain"/>
    <property type="match status" value="1"/>
</dbReference>
<keyword evidence="2" id="KW-0238">DNA-binding</keyword>
<evidence type="ECO:0000256" key="1">
    <source>
        <dbReference type="ARBA" id="ARBA00023015"/>
    </source>
</evidence>
<dbReference type="PANTHER" id="PTHR30146:SF109">
    <property type="entry name" value="HTH-TYPE TRANSCRIPTIONAL REGULATOR GALS"/>
    <property type="match status" value="1"/>
</dbReference>
<dbReference type="InterPro" id="IPR036388">
    <property type="entry name" value="WH-like_DNA-bd_sf"/>
</dbReference>
<dbReference type="CDD" id="cd07377">
    <property type="entry name" value="WHTH_GntR"/>
    <property type="match status" value="1"/>
</dbReference>
<keyword evidence="3" id="KW-0804">Transcription</keyword>
<reference evidence="6 8" key="1">
    <citation type="submission" date="2016-08" db="EMBL/GenBank/DDBJ databases">
        <title>Characterization of Isolates of Eisenbergiella tayi Derived from Blood Cultures, Using Whole Genome Sequencing.</title>
        <authorList>
            <person name="Bernier A.-M."/>
            <person name="Burdz T."/>
            <person name="Wiebe D."/>
            <person name="Bernard K."/>
        </authorList>
    </citation>
    <scope>NUCLEOTIDE SEQUENCE [LARGE SCALE GENOMIC DNA]</scope>
    <source>
        <strain evidence="6 8">NML120146</strain>
    </source>
</reference>
<evidence type="ECO:0000313" key="6">
    <source>
        <dbReference type="EMBL" id="ODR53796.1"/>
    </source>
</evidence>
<dbReference type="SMART" id="SM00345">
    <property type="entry name" value="HTH_GNTR"/>
    <property type="match status" value="1"/>
</dbReference>
<dbReference type="PRINTS" id="PR00035">
    <property type="entry name" value="HTHGNTR"/>
</dbReference>
<evidence type="ECO:0000259" key="4">
    <source>
        <dbReference type="PROSITE" id="PS50949"/>
    </source>
</evidence>